<evidence type="ECO:0000313" key="1">
    <source>
        <dbReference type="EMBL" id="KAF6749283.1"/>
    </source>
</evidence>
<reference evidence="1 2" key="1">
    <citation type="submission" date="2020-07" db="EMBL/GenBank/DDBJ databases">
        <title>Comparative genomics of pyrophilous fungi reveals a link between fire events and developmental genes.</title>
        <authorList>
            <consortium name="DOE Joint Genome Institute"/>
            <person name="Steindorff A.S."/>
            <person name="Carver A."/>
            <person name="Calhoun S."/>
            <person name="Stillman K."/>
            <person name="Liu H."/>
            <person name="Lipzen A."/>
            <person name="Pangilinan J."/>
            <person name="Labutti K."/>
            <person name="Bruns T.D."/>
            <person name="Grigoriev I.V."/>
        </authorList>
    </citation>
    <scope>NUCLEOTIDE SEQUENCE [LARGE SCALE GENOMIC DNA]</scope>
    <source>
        <strain evidence="1 2">CBS 144469</strain>
    </source>
</reference>
<dbReference type="Proteomes" id="UP000521943">
    <property type="component" value="Unassembled WGS sequence"/>
</dbReference>
<keyword evidence="2" id="KW-1185">Reference proteome</keyword>
<sequence length="104" mass="11121">MSFFQSIVEAGVASTQKELAARATASKFQDVIQELAPILADALVKLPDAGRTKVGIEGTVKQAALEYSKKECLAAPGRGEEVVNMFAEILARAVYNSFSSSARR</sequence>
<evidence type="ECO:0000313" key="2">
    <source>
        <dbReference type="Proteomes" id="UP000521943"/>
    </source>
</evidence>
<comment type="caution">
    <text evidence="1">The sequence shown here is derived from an EMBL/GenBank/DDBJ whole genome shotgun (WGS) entry which is preliminary data.</text>
</comment>
<dbReference type="AlphaFoldDB" id="A0A8H6LYZ7"/>
<proteinExistence type="predicted"/>
<accession>A0A8H6LYZ7</accession>
<dbReference type="EMBL" id="JACGCI010000064">
    <property type="protein sequence ID" value="KAF6749283.1"/>
    <property type="molecule type" value="Genomic_DNA"/>
</dbReference>
<organism evidence="1 2">
    <name type="scientific">Ephemerocybe angulata</name>
    <dbReference type="NCBI Taxonomy" id="980116"/>
    <lineage>
        <taxon>Eukaryota</taxon>
        <taxon>Fungi</taxon>
        <taxon>Dikarya</taxon>
        <taxon>Basidiomycota</taxon>
        <taxon>Agaricomycotina</taxon>
        <taxon>Agaricomycetes</taxon>
        <taxon>Agaricomycetidae</taxon>
        <taxon>Agaricales</taxon>
        <taxon>Agaricineae</taxon>
        <taxon>Psathyrellaceae</taxon>
        <taxon>Ephemerocybe</taxon>
    </lineage>
</organism>
<protein>
    <submittedName>
        <fullName evidence="1">Uncharacterized protein</fullName>
    </submittedName>
</protein>
<gene>
    <name evidence="1" type="ORF">DFP72DRAFT_1073405</name>
</gene>
<name>A0A8H6LYZ7_9AGAR</name>